<dbReference type="SUPFAM" id="SSF56349">
    <property type="entry name" value="DNA breaking-rejoining enzymes"/>
    <property type="match status" value="1"/>
</dbReference>
<dbReference type="GO" id="GO:0003677">
    <property type="term" value="F:DNA binding"/>
    <property type="evidence" value="ECO:0007669"/>
    <property type="project" value="InterPro"/>
</dbReference>
<evidence type="ECO:0000256" key="1">
    <source>
        <dbReference type="ARBA" id="ARBA00023172"/>
    </source>
</evidence>
<evidence type="ECO:0000259" key="2">
    <source>
        <dbReference type="PROSITE" id="PS51898"/>
    </source>
</evidence>
<dbReference type="RefSeq" id="WP_015286444.1">
    <property type="nucleotide sequence ID" value="NC_019943.1"/>
</dbReference>
<dbReference type="InterPro" id="IPR050090">
    <property type="entry name" value="Tyrosine_recombinase_XerCD"/>
</dbReference>
<dbReference type="GO" id="GO:0006310">
    <property type="term" value="P:DNA recombination"/>
    <property type="evidence" value="ECO:0007669"/>
    <property type="project" value="UniProtKB-KW"/>
</dbReference>
<proteinExistence type="predicted"/>
<dbReference type="PANTHER" id="PTHR30349:SF87">
    <property type="entry name" value="TRANSPOSASE A"/>
    <property type="match status" value="1"/>
</dbReference>
<sequence length="407" mass="45747">MSTPTATQSDVFSTIKPEYSSHTITAGLASGRLTQDDAALISEFIAEKRAAVGICIGRANMLTFNLVGWRRFIKPFRELTMGDVYSGIDALKAGKSYKGKPFKQNTLADHVVILKRFLLWAIENGYSNLPEKKVRALKPPAKNKVTKKASDLLTPDEIKTIIQSCKSSADRALIMLLYEGGFRIGEVCQMKWEDLTFSNGGVATSIKFKTEFPRYVRAYMCTQYLQNWKADYPGKPEGSALVFVNSWGQPFIHATIAKRIQRIVERAGITKHVTPHLFRHSRITHMINDGVSESVIKMMMWGTVNTTMFETYAHLTGKDIDSEISRVYGIVKPDEKKKEPQVAPRQCPHCQHINPPTTTWCFGCGESLSPDSVATEETIKRFIIRHGKELSEFLSKADKTSESLQIR</sequence>
<dbReference type="InParanoid" id="L0HFG3"/>
<keyword evidence="4" id="KW-1185">Reference proteome</keyword>
<dbReference type="InterPro" id="IPR013762">
    <property type="entry name" value="Integrase-like_cat_sf"/>
</dbReference>
<dbReference type="InterPro" id="IPR002104">
    <property type="entry name" value="Integrase_catalytic"/>
</dbReference>
<dbReference type="GO" id="GO:0015074">
    <property type="term" value="P:DNA integration"/>
    <property type="evidence" value="ECO:0007669"/>
    <property type="project" value="InterPro"/>
</dbReference>
<keyword evidence="1" id="KW-0233">DNA recombination</keyword>
<reference evidence="4" key="1">
    <citation type="submission" date="2011-12" db="EMBL/GenBank/DDBJ databases">
        <title>Complete sequence of Methanoregula formicicum SMSP.</title>
        <authorList>
            <person name="Lucas S."/>
            <person name="Han J."/>
            <person name="Lapidus A."/>
            <person name="Cheng J.-F."/>
            <person name="Goodwin L."/>
            <person name="Pitluck S."/>
            <person name="Peters L."/>
            <person name="Ovchinnikova G."/>
            <person name="Teshima H."/>
            <person name="Detter J.C."/>
            <person name="Han C."/>
            <person name="Tapia R."/>
            <person name="Land M."/>
            <person name="Hauser L."/>
            <person name="Kyrpides N."/>
            <person name="Ivanova N."/>
            <person name="Pagani I."/>
            <person name="Imachi H."/>
            <person name="Tamaki H."/>
            <person name="Sekiguchi Y."/>
            <person name="Kamagata Y."/>
            <person name="Cadillo-Quiroz H."/>
            <person name="Zinder S."/>
            <person name="Liu W.-T."/>
            <person name="Woyke T."/>
        </authorList>
    </citation>
    <scope>NUCLEOTIDE SEQUENCE [LARGE SCALE GENOMIC DNA]</scope>
    <source>
        <strain evidence="4">DSM 22288 / NBRC 105244 / SMSP</strain>
    </source>
</reference>
<dbReference type="KEGG" id="mfo:Metfor_2487"/>
<gene>
    <name evidence="3" type="ordered locus">Metfor_2487</name>
</gene>
<dbReference type="Gene3D" id="1.10.443.10">
    <property type="entry name" value="Intergrase catalytic core"/>
    <property type="match status" value="1"/>
</dbReference>
<dbReference type="Pfam" id="PF00589">
    <property type="entry name" value="Phage_integrase"/>
    <property type="match status" value="1"/>
</dbReference>
<dbReference type="Proteomes" id="UP000010824">
    <property type="component" value="Chromosome"/>
</dbReference>
<dbReference type="EMBL" id="CP003167">
    <property type="protein sequence ID" value="AGB03482.1"/>
    <property type="molecule type" value="Genomic_DNA"/>
</dbReference>
<accession>L0HFG3</accession>
<dbReference type="PROSITE" id="PS51898">
    <property type="entry name" value="TYR_RECOMBINASE"/>
    <property type="match status" value="1"/>
</dbReference>
<feature type="domain" description="Tyr recombinase" evidence="2">
    <location>
        <begin position="148"/>
        <end position="325"/>
    </location>
</feature>
<protein>
    <submittedName>
        <fullName evidence="3">Site-specific recombinase XerD</fullName>
    </submittedName>
</protein>
<evidence type="ECO:0000313" key="4">
    <source>
        <dbReference type="Proteomes" id="UP000010824"/>
    </source>
</evidence>
<dbReference type="eggNOG" id="arCOG01242">
    <property type="taxonomic scope" value="Archaea"/>
</dbReference>
<dbReference type="STRING" id="593750.Metfor_2487"/>
<dbReference type="GeneID" id="14309879"/>
<dbReference type="PANTHER" id="PTHR30349">
    <property type="entry name" value="PHAGE INTEGRASE-RELATED"/>
    <property type="match status" value="1"/>
</dbReference>
<dbReference type="AlphaFoldDB" id="L0HFG3"/>
<reference evidence="3 4" key="2">
    <citation type="journal article" date="2014" name="Genome Announc.">
        <title>Complete Genome Sequence of Methanoregula formicica SMSPT, a Mesophilic Hydrogenotrophic Methanogen Isolated from a Methanogenic Upflow Anaerobic Sludge Blanket Reactor.</title>
        <authorList>
            <person name="Yamamoto K."/>
            <person name="Tamaki H."/>
            <person name="Cadillo-Quiroz H."/>
            <person name="Imachi H."/>
            <person name="Kyrpides N."/>
            <person name="Woyke T."/>
            <person name="Goodwin L."/>
            <person name="Zinder S.H."/>
            <person name="Kamagata Y."/>
            <person name="Liu W.T."/>
        </authorList>
    </citation>
    <scope>NUCLEOTIDE SEQUENCE [LARGE SCALE GENOMIC DNA]</scope>
    <source>
        <strain evidence="4">DSM 22288 / NBRC 105244 / SMSP</strain>
    </source>
</reference>
<dbReference type="InterPro" id="IPR011010">
    <property type="entry name" value="DNA_brk_join_enz"/>
</dbReference>
<dbReference type="HOGENOM" id="CLU_027562_2_2_2"/>
<name>L0HFG3_METFS</name>
<dbReference type="OrthoDB" id="3343at2157"/>
<organism evidence="3 4">
    <name type="scientific">Methanoregula formicica (strain DSM 22288 / NBRC 105244 / SMSP)</name>
    <dbReference type="NCBI Taxonomy" id="593750"/>
    <lineage>
        <taxon>Archaea</taxon>
        <taxon>Methanobacteriati</taxon>
        <taxon>Methanobacteriota</taxon>
        <taxon>Stenosarchaea group</taxon>
        <taxon>Methanomicrobia</taxon>
        <taxon>Methanomicrobiales</taxon>
        <taxon>Methanoregulaceae</taxon>
        <taxon>Methanoregula</taxon>
    </lineage>
</organism>
<evidence type="ECO:0000313" key="3">
    <source>
        <dbReference type="EMBL" id="AGB03482.1"/>
    </source>
</evidence>
<dbReference type="CDD" id="cd00397">
    <property type="entry name" value="DNA_BRE_C"/>
    <property type="match status" value="1"/>
</dbReference>